<dbReference type="Proteomes" id="UP000010469">
    <property type="component" value="Chromosome"/>
</dbReference>
<dbReference type="SFLD" id="SFLDS00029">
    <property type="entry name" value="Radical_SAM"/>
    <property type="match status" value="1"/>
</dbReference>
<dbReference type="Pfam" id="PF13186">
    <property type="entry name" value="SPASM"/>
    <property type="match status" value="1"/>
</dbReference>
<dbReference type="STRING" id="1056495.Calag_0057"/>
<dbReference type="OrthoDB" id="30736at2157"/>
<dbReference type="KEGG" id="clg:Calag_0057"/>
<dbReference type="PANTHER" id="PTHR11228">
    <property type="entry name" value="RADICAL SAM DOMAIN PROTEIN"/>
    <property type="match status" value="1"/>
</dbReference>
<dbReference type="HOGENOM" id="CLU_009273_4_0_2"/>
<sequence length="397" mass="45085">MIPITVMVTGEGTVSSKIKGHYNKDNPSTFTNELKPAVFWNITYKCNLNCVHCYIDASSKINREELSKEKLIEVANEIVKLELPLIVFTGGEPLYRKEFWDVSEVLANRKKPKLTLSTNGTLITEENAKKLKELGYMYIGISLDSIYPQNHDKFRGYDGAFSLTMKGIENSIKYGIDVGIRTTITKYNVNEIPAMIDFVVKKGIRRISLYLLDTIGRAVKISSDLPTKDQLISLTNILIEKAKEYKSKIEIEIVRGNFIGIYVADKISSNKEDFLKYLKMIQAQGDCGRKTISIYPDGTVRPCQFIDDYIIGDLRKQKLEEILQIANPNLEKFINLSENLEGERCSKCAFKKICGGGSRGRAKVINNNFWGDEPLCFIDYNDIAKRWGIIDSHSFIH</sequence>
<evidence type="ECO:0000313" key="8">
    <source>
        <dbReference type="EMBL" id="AFZ69849.1"/>
    </source>
</evidence>
<evidence type="ECO:0000256" key="4">
    <source>
        <dbReference type="ARBA" id="ARBA00022723"/>
    </source>
</evidence>
<keyword evidence="2" id="KW-0004">4Fe-4S</keyword>
<dbReference type="GO" id="GO:0046872">
    <property type="term" value="F:metal ion binding"/>
    <property type="evidence" value="ECO:0007669"/>
    <property type="project" value="UniProtKB-KW"/>
</dbReference>
<dbReference type="AlphaFoldDB" id="L0A8V1"/>
<dbReference type="Pfam" id="PF04055">
    <property type="entry name" value="Radical_SAM"/>
    <property type="match status" value="1"/>
</dbReference>
<keyword evidence="4" id="KW-0479">Metal-binding</keyword>
<dbReference type="Gene3D" id="3.20.20.70">
    <property type="entry name" value="Aldolase class I"/>
    <property type="match status" value="1"/>
</dbReference>
<feature type="domain" description="Radical SAM core" evidence="7">
    <location>
        <begin position="32"/>
        <end position="250"/>
    </location>
</feature>
<evidence type="ECO:0000256" key="3">
    <source>
        <dbReference type="ARBA" id="ARBA00022691"/>
    </source>
</evidence>
<accession>L0A8V1</accession>
<dbReference type="PROSITE" id="PS51918">
    <property type="entry name" value="RADICAL_SAM"/>
    <property type="match status" value="1"/>
</dbReference>
<protein>
    <submittedName>
        <fullName evidence="8">Radical SAM additional 4Fe4S-binding domain protein</fullName>
    </submittedName>
</protein>
<dbReference type="GO" id="GO:0051539">
    <property type="term" value="F:4 iron, 4 sulfur cluster binding"/>
    <property type="evidence" value="ECO:0007669"/>
    <property type="project" value="UniProtKB-KW"/>
</dbReference>
<dbReference type="EMBL" id="CP003378">
    <property type="protein sequence ID" value="AFZ69849.1"/>
    <property type="molecule type" value="Genomic_DNA"/>
</dbReference>
<dbReference type="InterPro" id="IPR058240">
    <property type="entry name" value="rSAM_sf"/>
</dbReference>
<dbReference type="FunCoup" id="L0A8V1">
    <property type="interactions" value="49"/>
</dbReference>
<dbReference type="SFLD" id="SFLDG01386">
    <property type="entry name" value="main_SPASM_domain-containing"/>
    <property type="match status" value="1"/>
</dbReference>
<organism evidence="8 9">
    <name type="scientific">Caldisphaera lagunensis (strain DSM 15908 / JCM 11604 / ANMR 0165 / IC-154)</name>
    <dbReference type="NCBI Taxonomy" id="1056495"/>
    <lineage>
        <taxon>Archaea</taxon>
        <taxon>Thermoproteota</taxon>
        <taxon>Thermoprotei</taxon>
        <taxon>Acidilobales</taxon>
        <taxon>Caldisphaeraceae</taxon>
        <taxon>Caldisphaera</taxon>
    </lineage>
</organism>
<comment type="cofactor">
    <cofactor evidence="1">
        <name>[4Fe-4S] cluster</name>
        <dbReference type="ChEBI" id="CHEBI:49883"/>
    </cofactor>
</comment>
<dbReference type="InterPro" id="IPR013785">
    <property type="entry name" value="Aldolase_TIM"/>
</dbReference>
<keyword evidence="9" id="KW-1185">Reference proteome</keyword>
<evidence type="ECO:0000256" key="1">
    <source>
        <dbReference type="ARBA" id="ARBA00001966"/>
    </source>
</evidence>
<dbReference type="InParanoid" id="L0A8V1"/>
<dbReference type="eggNOG" id="arCOG00940">
    <property type="taxonomic scope" value="Archaea"/>
</dbReference>
<dbReference type="GO" id="GO:0006783">
    <property type="term" value="P:heme biosynthetic process"/>
    <property type="evidence" value="ECO:0007669"/>
    <property type="project" value="TreeGrafter"/>
</dbReference>
<evidence type="ECO:0000256" key="6">
    <source>
        <dbReference type="ARBA" id="ARBA00023014"/>
    </source>
</evidence>
<keyword evidence="3" id="KW-0949">S-adenosyl-L-methionine</keyword>
<dbReference type="InterPro" id="IPR007197">
    <property type="entry name" value="rSAM"/>
</dbReference>
<dbReference type="InterPro" id="IPR006638">
    <property type="entry name" value="Elp3/MiaA/NifB-like_rSAM"/>
</dbReference>
<evidence type="ECO:0000313" key="9">
    <source>
        <dbReference type="Proteomes" id="UP000010469"/>
    </source>
</evidence>
<name>L0A8V1_CALLD</name>
<dbReference type="InterPro" id="IPR017200">
    <property type="entry name" value="PqqE-like"/>
</dbReference>
<evidence type="ECO:0000256" key="2">
    <source>
        <dbReference type="ARBA" id="ARBA00022485"/>
    </source>
</evidence>
<keyword evidence="5" id="KW-0408">Iron</keyword>
<dbReference type="PANTHER" id="PTHR11228:SF7">
    <property type="entry name" value="PQQA PEPTIDE CYCLASE"/>
    <property type="match status" value="1"/>
</dbReference>
<evidence type="ECO:0000256" key="5">
    <source>
        <dbReference type="ARBA" id="ARBA00023004"/>
    </source>
</evidence>
<evidence type="ECO:0000259" key="7">
    <source>
        <dbReference type="PROSITE" id="PS51918"/>
    </source>
</evidence>
<reference evidence="9" key="1">
    <citation type="submission" date="2012-03" db="EMBL/GenBank/DDBJ databases">
        <title>Complete genome of Caldisphaera lagunensis DSM 15908.</title>
        <authorList>
            <person name="Lucas S."/>
            <person name="Copeland A."/>
            <person name="Lapidus A."/>
            <person name="Glavina del Rio T."/>
            <person name="Dalin E."/>
            <person name="Tice H."/>
            <person name="Bruce D."/>
            <person name="Goodwin L."/>
            <person name="Pitluck S."/>
            <person name="Peters L."/>
            <person name="Mikhailova N."/>
            <person name="Teshima H."/>
            <person name="Kyrpides N."/>
            <person name="Mavromatis K."/>
            <person name="Ivanova N."/>
            <person name="Brettin T."/>
            <person name="Detter J.C."/>
            <person name="Han C."/>
            <person name="Larimer F."/>
            <person name="Land M."/>
            <person name="Hauser L."/>
            <person name="Markowitz V."/>
            <person name="Cheng J.-F."/>
            <person name="Hugenholtz P."/>
            <person name="Woyke T."/>
            <person name="Wu D."/>
            <person name="Spring S."/>
            <person name="Schroeder M."/>
            <person name="Brambilla E."/>
            <person name="Klenk H.-P."/>
            <person name="Eisen J.A."/>
        </authorList>
    </citation>
    <scope>NUCLEOTIDE SEQUENCE [LARGE SCALE GENOMIC DNA]</scope>
    <source>
        <strain evidence="9">DSM 15908 / JCM 11604 / IC-154</strain>
    </source>
</reference>
<dbReference type="CDD" id="cd01335">
    <property type="entry name" value="Radical_SAM"/>
    <property type="match status" value="1"/>
</dbReference>
<keyword evidence="6" id="KW-0411">Iron-sulfur</keyword>
<dbReference type="NCBIfam" id="TIGR04085">
    <property type="entry name" value="rSAM_more_4Fe4S"/>
    <property type="match status" value="1"/>
</dbReference>
<gene>
    <name evidence="8" type="ordered locus">Calag_0057</name>
</gene>
<dbReference type="SMART" id="SM00729">
    <property type="entry name" value="Elp3"/>
    <property type="match status" value="1"/>
</dbReference>
<proteinExistence type="predicted"/>
<dbReference type="InterPro" id="IPR023885">
    <property type="entry name" value="4Fe4S-binding_SPASM_dom"/>
</dbReference>
<dbReference type="SFLD" id="SFLDG01067">
    <property type="entry name" value="SPASM/twitch_domain_containing"/>
    <property type="match status" value="1"/>
</dbReference>
<dbReference type="InterPro" id="IPR050377">
    <property type="entry name" value="Radical_SAM_PqqE_MftC-like"/>
</dbReference>
<dbReference type="SUPFAM" id="SSF102114">
    <property type="entry name" value="Radical SAM enzymes"/>
    <property type="match status" value="1"/>
</dbReference>
<dbReference type="PIRSF" id="PIRSF037420">
    <property type="entry name" value="PQQ_syn_pqqE"/>
    <property type="match status" value="1"/>
</dbReference>
<dbReference type="GO" id="GO:0003824">
    <property type="term" value="F:catalytic activity"/>
    <property type="evidence" value="ECO:0007669"/>
    <property type="project" value="InterPro"/>
</dbReference>